<protein>
    <submittedName>
        <fullName evidence="1">Uncharacterized protein</fullName>
    </submittedName>
</protein>
<evidence type="ECO:0000313" key="2">
    <source>
        <dbReference type="Proteomes" id="UP000220836"/>
    </source>
</evidence>
<dbReference type="Proteomes" id="UP000220836">
    <property type="component" value="Unassembled WGS sequence"/>
</dbReference>
<name>A0A238L5P4_9RHOB</name>
<dbReference type="EMBL" id="FXYH01000032">
    <property type="protein sequence ID" value="SMX50433.1"/>
    <property type="molecule type" value="Genomic_DNA"/>
</dbReference>
<proteinExistence type="predicted"/>
<accession>A0A238L5P4</accession>
<dbReference type="OrthoDB" id="7816979at2"/>
<gene>
    <name evidence="1" type="ORF">PEV8663_04642</name>
</gene>
<evidence type="ECO:0000313" key="1">
    <source>
        <dbReference type="EMBL" id="SMX50433.1"/>
    </source>
</evidence>
<dbReference type="AlphaFoldDB" id="A0A238L5P4"/>
<dbReference type="RefSeq" id="WP_097807039.1">
    <property type="nucleotide sequence ID" value="NZ_FXYH01000032.1"/>
</dbReference>
<reference evidence="1 2" key="1">
    <citation type="submission" date="2017-05" db="EMBL/GenBank/DDBJ databases">
        <authorList>
            <person name="Song R."/>
            <person name="Chenine A.L."/>
            <person name="Ruprecht R.M."/>
        </authorList>
    </citation>
    <scope>NUCLEOTIDE SEQUENCE [LARGE SCALE GENOMIC DNA]</scope>
    <source>
        <strain evidence="1 2">CECT 8663</strain>
    </source>
</reference>
<sequence>MQVIFHAGVHCTDEDRILKCLLRNSDSWRHEAVSIPGPSRYRKFLLDAVNSLSKADAANDTREIIFDAILDEDHEVIDRLLLSHPSFFSVPKLMFEGGRAYRKAEGRLQTLQRIFEGDDIELFLGLRDPATFLPAAFAATPHTDFADFMSGVDPMQLRWSDLIRRLRDQVPEIPITLWCNEDTPLIWGEIIRRMAGIELTRKITGAFDLFGQIISPEGMKRFRAFLKENPNINEAQKRRVMAAFLDKYALDDEIEEELDLPGWDSPYVDMLTELYEDDLYTLSQIPGVTVIAP</sequence>
<keyword evidence="2" id="KW-1185">Reference proteome</keyword>
<organism evidence="1 2">
    <name type="scientific">Pelagimonas varians</name>
    <dbReference type="NCBI Taxonomy" id="696760"/>
    <lineage>
        <taxon>Bacteria</taxon>
        <taxon>Pseudomonadati</taxon>
        <taxon>Pseudomonadota</taxon>
        <taxon>Alphaproteobacteria</taxon>
        <taxon>Rhodobacterales</taxon>
        <taxon>Roseobacteraceae</taxon>
        <taxon>Pelagimonas</taxon>
    </lineage>
</organism>